<dbReference type="PANTHER" id="PTHR21047">
    <property type="entry name" value="DTDP-6-DEOXY-D-GLUCOSE-3,5 EPIMERASE"/>
    <property type="match status" value="1"/>
</dbReference>
<feature type="active site" description="Proton acceptor" evidence="5">
    <location>
        <position position="62"/>
    </location>
</feature>
<feature type="active site" description="Proton donor" evidence="5">
    <location>
        <position position="132"/>
    </location>
</feature>
<dbReference type="InterPro" id="IPR000888">
    <property type="entry name" value="RmlC-like"/>
</dbReference>
<accession>A0A6L6WMA3</accession>
<dbReference type="Pfam" id="PF00908">
    <property type="entry name" value="dTDP_sugar_isom"/>
    <property type="match status" value="1"/>
</dbReference>
<evidence type="ECO:0000256" key="7">
    <source>
        <dbReference type="RuleBase" id="RU364069"/>
    </source>
</evidence>
<proteinExistence type="inferred from homology"/>
<evidence type="ECO:0000256" key="2">
    <source>
        <dbReference type="ARBA" id="ARBA00001997"/>
    </source>
</evidence>
<dbReference type="GO" id="GO:0005829">
    <property type="term" value="C:cytosol"/>
    <property type="evidence" value="ECO:0007669"/>
    <property type="project" value="TreeGrafter"/>
</dbReference>
<dbReference type="InterPro" id="IPR011051">
    <property type="entry name" value="RmlC_Cupin_sf"/>
</dbReference>
<dbReference type="GO" id="GO:0000271">
    <property type="term" value="P:polysaccharide biosynthetic process"/>
    <property type="evidence" value="ECO:0007669"/>
    <property type="project" value="TreeGrafter"/>
</dbReference>
<evidence type="ECO:0000256" key="3">
    <source>
        <dbReference type="ARBA" id="ARBA00012098"/>
    </source>
</evidence>
<dbReference type="UniPathway" id="UPA00124"/>
<comment type="catalytic activity">
    <reaction evidence="1 7">
        <text>dTDP-4-dehydro-6-deoxy-alpha-D-glucose = dTDP-4-dehydro-beta-L-rhamnose</text>
        <dbReference type="Rhea" id="RHEA:16969"/>
        <dbReference type="ChEBI" id="CHEBI:57649"/>
        <dbReference type="ChEBI" id="CHEBI:62830"/>
        <dbReference type="EC" id="5.1.3.13"/>
    </reaction>
</comment>
<dbReference type="GO" id="GO:0019305">
    <property type="term" value="P:dTDP-rhamnose biosynthetic process"/>
    <property type="evidence" value="ECO:0007669"/>
    <property type="project" value="UniProtKB-UniRule"/>
</dbReference>
<protein>
    <recommendedName>
        <fullName evidence="4 7">dTDP-4-dehydrorhamnose 3,5-epimerase</fullName>
        <ecNumber evidence="3 7">5.1.3.13</ecNumber>
    </recommendedName>
    <alternativeName>
        <fullName evidence="7">Thymidine diphospho-4-keto-rhamnose 3,5-epimerase</fullName>
    </alternativeName>
</protein>
<sequence>MIFKPLSLAGSFEVLLEPRGDERGFFSRFYCDEEFSHHGLNSDWAQMNISLTRGAGSLRGLHFQRGAAAEVKLVRCLRGRVYDVIVDLREGSSSFGRHVGLELDADRRNSVYIPEGFAHGFQTLEDEAELQYLHSQPYSAEQEGGVNLMDSKLEINWPLPLAQLSDRDKNLPTLTEILPL</sequence>
<reference evidence="8 9" key="1">
    <citation type="submission" date="2019-12" db="EMBL/GenBank/DDBJ databases">
        <authorList>
            <person name="Zhang Y.-J."/>
        </authorList>
    </citation>
    <scope>NUCLEOTIDE SEQUENCE [LARGE SCALE GENOMIC DNA]</scope>
    <source>
        <strain evidence="8 9">CY05</strain>
    </source>
</reference>
<feature type="site" description="Participates in a stacking interaction with the thymidine ring of dTDP-4-oxo-6-deoxyglucose" evidence="6">
    <location>
        <position position="138"/>
    </location>
</feature>
<comment type="function">
    <text evidence="2 7">Catalyzes the epimerization of the C3' and C5'positions of dTDP-6-deoxy-D-xylo-4-hexulose, forming dTDP-6-deoxy-L-lyxo-4-hexulose.</text>
</comment>
<dbReference type="Proteomes" id="UP000478892">
    <property type="component" value="Unassembled WGS sequence"/>
</dbReference>
<evidence type="ECO:0000256" key="1">
    <source>
        <dbReference type="ARBA" id="ARBA00001298"/>
    </source>
</evidence>
<comment type="caution">
    <text evidence="8">The sequence shown here is derived from an EMBL/GenBank/DDBJ whole genome shotgun (WGS) entry which is preliminary data.</text>
</comment>
<dbReference type="NCBIfam" id="TIGR01221">
    <property type="entry name" value="rmlC"/>
    <property type="match status" value="1"/>
</dbReference>
<keyword evidence="7 8" id="KW-0413">Isomerase</keyword>
<comment type="pathway">
    <text evidence="7">Carbohydrate biosynthesis; dTDP-L-rhamnose biosynthesis.</text>
</comment>
<evidence type="ECO:0000313" key="8">
    <source>
        <dbReference type="EMBL" id="MVO18621.1"/>
    </source>
</evidence>
<dbReference type="PANTHER" id="PTHR21047:SF2">
    <property type="entry name" value="THYMIDINE DIPHOSPHO-4-KETO-RHAMNOSE 3,5-EPIMERASE"/>
    <property type="match status" value="1"/>
</dbReference>
<dbReference type="EC" id="5.1.3.13" evidence="3 7"/>
<gene>
    <name evidence="8" type="primary">rfbC</name>
    <name evidence="8" type="ORF">GO984_22695</name>
</gene>
<dbReference type="InterPro" id="IPR014710">
    <property type="entry name" value="RmlC-like_jellyroll"/>
</dbReference>
<name>A0A6L6WMA3_9RHOB</name>
<dbReference type="EMBL" id="WQLV01000027">
    <property type="protein sequence ID" value="MVO18621.1"/>
    <property type="molecule type" value="Genomic_DNA"/>
</dbReference>
<evidence type="ECO:0000256" key="4">
    <source>
        <dbReference type="ARBA" id="ARBA00019595"/>
    </source>
</evidence>
<comment type="subunit">
    <text evidence="7">Homodimer.</text>
</comment>
<organism evidence="8 9">
    <name type="scientific">Parasedimentitalea huanghaiensis</name>
    <dbReference type="NCBI Taxonomy" id="2682100"/>
    <lineage>
        <taxon>Bacteria</taxon>
        <taxon>Pseudomonadati</taxon>
        <taxon>Pseudomonadota</taxon>
        <taxon>Alphaproteobacteria</taxon>
        <taxon>Rhodobacterales</taxon>
        <taxon>Paracoccaceae</taxon>
        <taxon>Parasedimentitalea</taxon>
    </lineage>
</organism>
<dbReference type="AlphaFoldDB" id="A0A6L6WMA3"/>
<keyword evidence="9" id="KW-1185">Reference proteome</keyword>
<dbReference type="SUPFAM" id="SSF51182">
    <property type="entry name" value="RmlC-like cupins"/>
    <property type="match status" value="1"/>
</dbReference>
<evidence type="ECO:0000313" key="9">
    <source>
        <dbReference type="Proteomes" id="UP000478892"/>
    </source>
</evidence>
<dbReference type="GO" id="GO:0008830">
    <property type="term" value="F:dTDP-4-dehydrorhamnose 3,5-epimerase activity"/>
    <property type="evidence" value="ECO:0007669"/>
    <property type="project" value="UniProtKB-UniRule"/>
</dbReference>
<evidence type="ECO:0000256" key="6">
    <source>
        <dbReference type="PIRSR" id="PIRSR600888-3"/>
    </source>
</evidence>
<dbReference type="Gene3D" id="2.60.120.10">
    <property type="entry name" value="Jelly Rolls"/>
    <property type="match status" value="1"/>
</dbReference>
<comment type="similarity">
    <text evidence="7">Belongs to the dTDP-4-dehydrorhamnose 3,5-epimerase family.</text>
</comment>
<dbReference type="CDD" id="cd00438">
    <property type="entry name" value="cupin_RmlC"/>
    <property type="match status" value="1"/>
</dbReference>
<dbReference type="RefSeq" id="WP_157024823.1">
    <property type="nucleotide sequence ID" value="NZ_WQLV01000027.1"/>
</dbReference>
<evidence type="ECO:0000256" key="5">
    <source>
        <dbReference type="PIRSR" id="PIRSR600888-1"/>
    </source>
</evidence>